<sequence length="658" mass="72931">MISQSLTLHPSFPYTSLTLLSRSNPLPSLIHFSTSFSFPRITKQNPRNPKPFSFAYLNSSTSTTENEFNFELERLLALLPEKLQQKAIEHPELNQMIEVVMDLGRKPLARFPSGDFILSDYPITFQDLEVAISQVGDFAVDNRAGISRTLHRISAIRNRKGEIVGLTCRVGRAISGSADLLRDLVKDEASILLIGPPGVGKTTIIREVARMLADDCRKRVMIVDTSNEIGGDGDIPHAGIGKARRMQVPHTDMQHKVLIEAVENHMPQVIVIDEIGTKLEAMAASTIAQRGIQLVATAHGVTIENLIMNPSLEMLVGGIQSVTLGDEEASRRGGQKTVLERKGPSTFTCAVEMISKAELRVHRSLEATVDAILSGRSPKYDIRKMNTWRSGDEKHSTPTEPSIDISFQKQDEISVEEFPSVDYQIFIEGELESEVTTNTLVNTSKDEVPVHLFVYGIPETSVIQGIKQLKADDKVELTDNMSEADAVLALQAKLKKNPRIQAVAKSHDKPIYVTKTTSLMQIMKALRALLNDHDSGSKDFEAEKINSSEKMDALEEARLAIEQVVIPKGEPVELLPRSFHIMSLQMNLALEYQLQSERVGKDSNAHLRILPLQSSTLDEDDEIIDDTHGSRLDGNDMLDSNMNNGSVYSVDKLPFLPD</sequence>
<dbReference type="Proteomes" id="UP001177140">
    <property type="component" value="Unassembled WGS sequence"/>
</dbReference>
<dbReference type="Pfam" id="PF25516">
    <property type="entry name" value="PTPase"/>
    <property type="match status" value="1"/>
</dbReference>
<accession>A0AA41VJ47</accession>
<evidence type="ECO:0000259" key="4">
    <source>
        <dbReference type="SMART" id="SM00382"/>
    </source>
</evidence>
<evidence type="ECO:0000256" key="3">
    <source>
        <dbReference type="SAM" id="MobiDB-lite"/>
    </source>
</evidence>
<gene>
    <name evidence="5" type="ORF">MKW94_016285</name>
</gene>
<dbReference type="PANTHER" id="PTHR20953">
    <property type="entry name" value="KINASE-RELATED"/>
    <property type="match status" value="1"/>
</dbReference>
<evidence type="ECO:0000313" key="6">
    <source>
        <dbReference type="Proteomes" id="UP001177140"/>
    </source>
</evidence>
<dbReference type="SUPFAM" id="SSF52540">
    <property type="entry name" value="P-loop containing nucleoside triphosphate hydrolases"/>
    <property type="match status" value="1"/>
</dbReference>
<organism evidence="5 6">
    <name type="scientific">Papaver nudicaule</name>
    <name type="common">Iceland poppy</name>
    <dbReference type="NCBI Taxonomy" id="74823"/>
    <lineage>
        <taxon>Eukaryota</taxon>
        <taxon>Viridiplantae</taxon>
        <taxon>Streptophyta</taxon>
        <taxon>Embryophyta</taxon>
        <taxon>Tracheophyta</taxon>
        <taxon>Spermatophyta</taxon>
        <taxon>Magnoliopsida</taxon>
        <taxon>Ranunculales</taxon>
        <taxon>Papaveraceae</taxon>
        <taxon>Papaveroideae</taxon>
        <taxon>Papaver</taxon>
    </lineage>
</organism>
<protein>
    <recommendedName>
        <fullName evidence="4">AAA+ ATPase domain-containing protein</fullName>
    </recommendedName>
</protein>
<dbReference type="InterPro" id="IPR027417">
    <property type="entry name" value="P-loop_NTPase"/>
</dbReference>
<dbReference type="InterPro" id="IPR003593">
    <property type="entry name" value="AAA+_ATPase"/>
</dbReference>
<proteinExistence type="predicted"/>
<comment type="caution">
    <text evidence="5">The sequence shown here is derived from an EMBL/GenBank/DDBJ whole genome shotgun (WGS) entry which is preliminary data.</text>
</comment>
<dbReference type="InterPro" id="IPR034081">
    <property type="entry name" value="R3H_AAA"/>
</dbReference>
<dbReference type="PANTHER" id="PTHR20953:SF3">
    <property type="entry name" value="P-LOOP CONTAINING NUCLEOSIDE TRIPHOSPHATE HYDROLASES SUPERFAMILY PROTEIN"/>
    <property type="match status" value="1"/>
</dbReference>
<keyword evidence="1" id="KW-0547">Nucleotide-binding</keyword>
<reference evidence="5" key="1">
    <citation type="submission" date="2022-03" db="EMBL/GenBank/DDBJ databases">
        <title>A functionally conserved STORR gene fusion in Papaver species that diverged 16.8 million years ago.</title>
        <authorList>
            <person name="Catania T."/>
        </authorList>
    </citation>
    <scope>NUCLEOTIDE SEQUENCE</scope>
    <source>
        <strain evidence="5">S-191538</strain>
    </source>
</reference>
<dbReference type="SMART" id="SM00382">
    <property type="entry name" value="AAA"/>
    <property type="match status" value="1"/>
</dbReference>
<keyword evidence="6" id="KW-1185">Reference proteome</keyword>
<dbReference type="Pfam" id="PF19568">
    <property type="entry name" value="Spore_III_AA"/>
    <property type="match status" value="1"/>
</dbReference>
<evidence type="ECO:0000256" key="1">
    <source>
        <dbReference type="ARBA" id="ARBA00022741"/>
    </source>
</evidence>
<dbReference type="FunFam" id="3.40.50.300:FF:001088">
    <property type="entry name" value="uncharacterized protein ycf45 isoform X2"/>
    <property type="match status" value="1"/>
</dbReference>
<dbReference type="Gene3D" id="3.40.50.300">
    <property type="entry name" value="P-loop containing nucleotide triphosphate hydrolases"/>
    <property type="match status" value="1"/>
</dbReference>
<dbReference type="CDD" id="cd02645">
    <property type="entry name" value="R3H_AAA"/>
    <property type="match status" value="1"/>
</dbReference>
<name>A0AA41VJ47_PAPNU</name>
<evidence type="ECO:0000313" key="5">
    <source>
        <dbReference type="EMBL" id="MCL7042249.1"/>
    </source>
</evidence>
<dbReference type="PRINTS" id="PR00830">
    <property type="entry name" value="ENDOLAPTASE"/>
</dbReference>
<dbReference type="AlphaFoldDB" id="A0AA41VJ47"/>
<keyword evidence="2" id="KW-0067">ATP-binding</keyword>
<dbReference type="GO" id="GO:0009507">
    <property type="term" value="C:chloroplast"/>
    <property type="evidence" value="ECO:0007669"/>
    <property type="project" value="TreeGrafter"/>
</dbReference>
<feature type="region of interest" description="Disordered" evidence="3">
    <location>
        <begin position="620"/>
        <end position="643"/>
    </location>
</feature>
<dbReference type="EMBL" id="JAJJMA010232921">
    <property type="protein sequence ID" value="MCL7042249.1"/>
    <property type="molecule type" value="Genomic_DNA"/>
</dbReference>
<dbReference type="CDD" id="cd00009">
    <property type="entry name" value="AAA"/>
    <property type="match status" value="1"/>
</dbReference>
<feature type="compositionally biased region" description="Basic and acidic residues" evidence="3">
    <location>
        <begin position="625"/>
        <end position="634"/>
    </location>
</feature>
<evidence type="ECO:0000256" key="2">
    <source>
        <dbReference type="ARBA" id="ARBA00022840"/>
    </source>
</evidence>
<dbReference type="GO" id="GO:0005524">
    <property type="term" value="F:ATP binding"/>
    <property type="evidence" value="ECO:0007669"/>
    <property type="project" value="UniProtKB-KW"/>
</dbReference>
<dbReference type="InterPro" id="IPR045735">
    <property type="entry name" value="Spore_III_AA_AAA+_ATPase"/>
</dbReference>
<feature type="domain" description="AAA+ ATPase" evidence="4">
    <location>
        <begin position="187"/>
        <end position="318"/>
    </location>
</feature>
<dbReference type="InterPro" id="IPR058670">
    <property type="entry name" value="PTPase_dom"/>
</dbReference>